<dbReference type="EMBL" id="QROT01000001">
    <property type="protein sequence ID" value="RHL47896.1"/>
    <property type="molecule type" value="Genomic_DNA"/>
</dbReference>
<sequence>MENVSKEQVRDFLSKITGEEDKTDSDVLGFDSFETMKMIVELEDRFDIEFEDDDIMELKKETKVDVLVDKVANMINGEKND</sequence>
<evidence type="ECO:0000259" key="1">
    <source>
        <dbReference type="PROSITE" id="PS50075"/>
    </source>
</evidence>
<gene>
    <name evidence="2" type="ORF">DW018_00210</name>
</gene>
<dbReference type="InterPro" id="IPR009081">
    <property type="entry name" value="PP-bd_ACP"/>
</dbReference>
<dbReference type="PROSITE" id="PS50075">
    <property type="entry name" value="CARRIER"/>
    <property type="match status" value="1"/>
</dbReference>
<proteinExistence type="predicted"/>
<dbReference type="GeneID" id="66465655"/>
<dbReference type="AlphaFoldDB" id="A0A415LH77"/>
<dbReference type="Proteomes" id="UP000283314">
    <property type="component" value="Unassembled WGS sequence"/>
</dbReference>
<evidence type="ECO:0000313" key="2">
    <source>
        <dbReference type="EMBL" id="RHL47896.1"/>
    </source>
</evidence>
<name>A0A415LH77_9FIRM</name>
<dbReference type="RefSeq" id="WP_118379051.1">
    <property type="nucleotide sequence ID" value="NZ_CABJDQ010000001.1"/>
</dbReference>
<comment type="caution">
    <text evidence="2">The sequence shown here is derived from an EMBL/GenBank/DDBJ whole genome shotgun (WGS) entry which is preliminary data.</text>
</comment>
<accession>A0A415LH77</accession>
<feature type="domain" description="Carrier" evidence="1">
    <location>
        <begin position="1"/>
        <end position="75"/>
    </location>
</feature>
<evidence type="ECO:0000313" key="3">
    <source>
        <dbReference type="Proteomes" id="UP000283314"/>
    </source>
</evidence>
<dbReference type="SUPFAM" id="SSF47336">
    <property type="entry name" value="ACP-like"/>
    <property type="match status" value="1"/>
</dbReference>
<dbReference type="Pfam" id="PF00550">
    <property type="entry name" value="PP-binding"/>
    <property type="match status" value="1"/>
</dbReference>
<protein>
    <submittedName>
        <fullName evidence="2">Acyl carrier protein</fullName>
    </submittedName>
</protein>
<dbReference type="InterPro" id="IPR036736">
    <property type="entry name" value="ACP-like_sf"/>
</dbReference>
<reference evidence="2 3" key="1">
    <citation type="submission" date="2018-08" db="EMBL/GenBank/DDBJ databases">
        <title>A genome reference for cultivated species of the human gut microbiota.</title>
        <authorList>
            <person name="Zou Y."/>
            <person name="Xue W."/>
            <person name="Luo G."/>
        </authorList>
    </citation>
    <scope>NUCLEOTIDE SEQUENCE [LARGE SCALE GENOMIC DNA]</scope>
    <source>
        <strain evidence="2 3">AF37-4</strain>
    </source>
</reference>
<organism evidence="2 3">
    <name type="scientific">Eubacterium ventriosum</name>
    <dbReference type="NCBI Taxonomy" id="39496"/>
    <lineage>
        <taxon>Bacteria</taxon>
        <taxon>Bacillati</taxon>
        <taxon>Bacillota</taxon>
        <taxon>Clostridia</taxon>
        <taxon>Eubacteriales</taxon>
        <taxon>Eubacteriaceae</taxon>
        <taxon>Eubacterium</taxon>
    </lineage>
</organism>
<dbReference type="Gene3D" id="1.10.1200.10">
    <property type="entry name" value="ACP-like"/>
    <property type="match status" value="1"/>
</dbReference>